<dbReference type="SUPFAM" id="SSF102114">
    <property type="entry name" value="Radical SAM enzymes"/>
    <property type="match status" value="1"/>
</dbReference>
<dbReference type="InterPro" id="IPR050377">
    <property type="entry name" value="Radical_SAM_PqqE_MftC-like"/>
</dbReference>
<evidence type="ECO:0000313" key="7">
    <source>
        <dbReference type="Proteomes" id="UP001596074"/>
    </source>
</evidence>
<dbReference type="RefSeq" id="WP_378282535.1">
    <property type="nucleotide sequence ID" value="NZ_JBHSON010000018.1"/>
</dbReference>
<dbReference type="PANTHER" id="PTHR11228">
    <property type="entry name" value="RADICAL SAM DOMAIN PROTEIN"/>
    <property type="match status" value="1"/>
</dbReference>
<evidence type="ECO:0000256" key="3">
    <source>
        <dbReference type="ARBA" id="ARBA00023004"/>
    </source>
</evidence>
<dbReference type="Pfam" id="PF04055">
    <property type="entry name" value="Radical_SAM"/>
    <property type="match status" value="1"/>
</dbReference>
<evidence type="ECO:0000256" key="2">
    <source>
        <dbReference type="ARBA" id="ARBA00022723"/>
    </source>
</evidence>
<gene>
    <name evidence="6" type="ORF">ACFPZN_14905</name>
</gene>
<dbReference type="InterPro" id="IPR007197">
    <property type="entry name" value="rSAM"/>
</dbReference>
<dbReference type="SFLD" id="SFLDG01067">
    <property type="entry name" value="SPASM/twitch_domain_containing"/>
    <property type="match status" value="1"/>
</dbReference>
<dbReference type="CDD" id="cd01335">
    <property type="entry name" value="Radical_SAM"/>
    <property type="match status" value="1"/>
</dbReference>
<keyword evidence="4" id="KW-0411">Iron-sulfur</keyword>
<keyword evidence="2" id="KW-0479">Metal-binding</keyword>
<evidence type="ECO:0000259" key="5">
    <source>
        <dbReference type="PROSITE" id="PS51918"/>
    </source>
</evidence>
<reference evidence="7" key="1">
    <citation type="journal article" date="2019" name="Int. J. Syst. Evol. Microbiol.">
        <title>The Global Catalogue of Microorganisms (GCM) 10K type strain sequencing project: providing services to taxonomists for standard genome sequencing and annotation.</title>
        <authorList>
            <consortium name="The Broad Institute Genomics Platform"/>
            <consortium name="The Broad Institute Genome Sequencing Center for Infectious Disease"/>
            <person name="Wu L."/>
            <person name="Ma J."/>
        </authorList>
    </citation>
    <scope>NUCLEOTIDE SEQUENCE [LARGE SCALE GENOMIC DNA]</scope>
    <source>
        <strain evidence="7">KCTC 42087</strain>
    </source>
</reference>
<evidence type="ECO:0000256" key="1">
    <source>
        <dbReference type="ARBA" id="ARBA00022691"/>
    </source>
</evidence>
<dbReference type="InterPro" id="IPR013785">
    <property type="entry name" value="Aldolase_TIM"/>
</dbReference>
<keyword evidence="3" id="KW-0408">Iron</keyword>
<keyword evidence="1" id="KW-0949">S-adenosyl-L-methionine</keyword>
<dbReference type="InterPro" id="IPR058240">
    <property type="entry name" value="rSAM_sf"/>
</dbReference>
<proteinExistence type="predicted"/>
<dbReference type="PANTHER" id="PTHR11228:SF7">
    <property type="entry name" value="PQQA PEPTIDE CYCLASE"/>
    <property type="match status" value="1"/>
</dbReference>
<dbReference type="SFLD" id="SFLDS00029">
    <property type="entry name" value="Radical_SAM"/>
    <property type="match status" value="1"/>
</dbReference>
<dbReference type="EMBL" id="JBHSON010000018">
    <property type="protein sequence ID" value="MFC5746914.1"/>
    <property type="molecule type" value="Genomic_DNA"/>
</dbReference>
<accession>A0ABW0ZUD8</accession>
<keyword evidence="7" id="KW-1185">Reference proteome</keyword>
<dbReference type="Gene3D" id="3.20.20.70">
    <property type="entry name" value="Aldolase class I"/>
    <property type="match status" value="1"/>
</dbReference>
<dbReference type="PROSITE" id="PS51918">
    <property type="entry name" value="RADICAL_SAM"/>
    <property type="match status" value="1"/>
</dbReference>
<sequence length="307" mass="33685">MNAPAIELRLLLAERCDLACVFCHNEGQPGRDALLAATPDQIAQIVGDLRAWGEVRVKFSGGEPTLHPRLGEYLAAVNAQGVTDATLITNANDPGALGRLAGRRPFRVSVNLPAALAEDYANLTRGSFQAVIASCRLLAESGVEFALNSYWPLRRAPARLVPLVELARELKGTLKILCPCQVTDPDQQRRVLAPLAEVLTGLGYTGVRQEDHKWFFQRGAHVIRLQTPWCPVVCTARRKERRSVRITAAGLIHGCLDSRTQYFGSIYADREQRRRQLGRALDAAGASCAGSGMRVAVLRRRENTARD</sequence>
<protein>
    <submittedName>
        <fullName evidence="6">Radical SAM protein</fullName>
    </submittedName>
</protein>
<organism evidence="6 7">
    <name type="scientific">Actinomadura rugatobispora</name>
    <dbReference type="NCBI Taxonomy" id="1994"/>
    <lineage>
        <taxon>Bacteria</taxon>
        <taxon>Bacillati</taxon>
        <taxon>Actinomycetota</taxon>
        <taxon>Actinomycetes</taxon>
        <taxon>Streptosporangiales</taxon>
        <taxon>Thermomonosporaceae</taxon>
        <taxon>Actinomadura</taxon>
    </lineage>
</organism>
<evidence type="ECO:0000313" key="6">
    <source>
        <dbReference type="EMBL" id="MFC5746914.1"/>
    </source>
</evidence>
<dbReference type="Proteomes" id="UP001596074">
    <property type="component" value="Unassembled WGS sequence"/>
</dbReference>
<feature type="domain" description="Radical SAM core" evidence="5">
    <location>
        <begin position="1"/>
        <end position="208"/>
    </location>
</feature>
<evidence type="ECO:0000256" key="4">
    <source>
        <dbReference type="ARBA" id="ARBA00023014"/>
    </source>
</evidence>
<comment type="caution">
    <text evidence="6">The sequence shown here is derived from an EMBL/GenBank/DDBJ whole genome shotgun (WGS) entry which is preliminary data.</text>
</comment>
<name>A0ABW0ZUD8_9ACTN</name>